<evidence type="ECO:0000256" key="1">
    <source>
        <dbReference type="ARBA" id="ARBA00023002"/>
    </source>
</evidence>
<comment type="similarity">
    <text evidence="2">Belongs to the NAD(P)-dependent epimerase/dehydratase family. Dihydroflavonol-4-reductase subfamily.</text>
</comment>
<keyword evidence="1" id="KW-0560">Oxidoreductase</keyword>
<sequence>MASTDFILPQGSLVLVTGANGFIASHIVDQLLQRGYRVRGTVRNAAKASWVQELFDKRHDGGKFELSTISDYTKPEAFIDVLKDVTGIIHTVGVTSISPDPNEVIPPTIAIATALLSAALSFPSVQRVVFTSSSVAIGFPRPNTVFPVNSTIFNDAAVEAAWAPPPYTPDRGFPTYAASKVEAEHAIRKFVNEKKPHFKINVVLPNTVLGEILDPKNQDGSTASLVTGLYTGEKGYWGSLPPSHFINVKDVACLHVAALLLPGVEGERLLGYAKPFSQTEILEILRRIEPEKQFESDPEGEGRDISEVDNARSEELVRKLTGEGWTGLEETVKENVKHLQGR</sequence>
<dbReference type="EMBL" id="JAACFV010000038">
    <property type="protein sequence ID" value="KAF7509703.1"/>
    <property type="molecule type" value="Genomic_DNA"/>
</dbReference>
<dbReference type="Pfam" id="PF01370">
    <property type="entry name" value="Epimerase"/>
    <property type="match status" value="1"/>
</dbReference>
<dbReference type="AlphaFoldDB" id="A0A8H7AIG4"/>
<dbReference type="InterPro" id="IPR036291">
    <property type="entry name" value="NAD(P)-bd_dom_sf"/>
</dbReference>
<organism evidence="5 6">
    <name type="scientific">Endocarpon pusillum</name>
    <dbReference type="NCBI Taxonomy" id="364733"/>
    <lineage>
        <taxon>Eukaryota</taxon>
        <taxon>Fungi</taxon>
        <taxon>Dikarya</taxon>
        <taxon>Ascomycota</taxon>
        <taxon>Pezizomycotina</taxon>
        <taxon>Eurotiomycetes</taxon>
        <taxon>Chaetothyriomycetidae</taxon>
        <taxon>Verrucariales</taxon>
        <taxon>Verrucariaceae</taxon>
        <taxon>Endocarpon</taxon>
    </lineage>
</organism>
<accession>A0A8H7AIG4</accession>
<evidence type="ECO:0000256" key="2">
    <source>
        <dbReference type="ARBA" id="ARBA00023445"/>
    </source>
</evidence>
<dbReference type="FunFam" id="3.40.50.720:FF:000426">
    <property type="entry name" value="Aldehyde reductase 2"/>
    <property type="match status" value="1"/>
</dbReference>
<gene>
    <name evidence="5" type="ORF">GJ744_007574</name>
</gene>
<evidence type="ECO:0000313" key="6">
    <source>
        <dbReference type="Proteomes" id="UP000606974"/>
    </source>
</evidence>
<evidence type="ECO:0000256" key="3">
    <source>
        <dbReference type="SAM" id="MobiDB-lite"/>
    </source>
</evidence>
<proteinExistence type="inferred from homology"/>
<dbReference type="GO" id="GO:0016616">
    <property type="term" value="F:oxidoreductase activity, acting on the CH-OH group of donors, NAD or NADP as acceptor"/>
    <property type="evidence" value="ECO:0007669"/>
    <property type="project" value="TreeGrafter"/>
</dbReference>
<keyword evidence="6" id="KW-1185">Reference proteome</keyword>
<evidence type="ECO:0000313" key="5">
    <source>
        <dbReference type="EMBL" id="KAF7509703.1"/>
    </source>
</evidence>
<protein>
    <recommendedName>
        <fullName evidence="4">NAD-dependent epimerase/dehydratase domain-containing protein</fullName>
    </recommendedName>
</protein>
<evidence type="ECO:0000259" key="4">
    <source>
        <dbReference type="Pfam" id="PF01370"/>
    </source>
</evidence>
<dbReference type="PANTHER" id="PTHR10366">
    <property type="entry name" value="NAD DEPENDENT EPIMERASE/DEHYDRATASE"/>
    <property type="match status" value="1"/>
</dbReference>
<dbReference type="Proteomes" id="UP000606974">
    <property type="component" value="Unassembled WGS sequence"/>
</dbReference>
<dbReference type="PANTHER" id="PTHR10366:SF562">
    <property type="entry name" value="ALDEHYDE REDUCTASE II (AFU_ORTHOLOGUE AFUA_1G11360)"/>
    <property type="match status" value="1"/>
</dbReference>
<feature type="domain" description="NAD-dependent epimerase/dehydratase" evidence="4">
    <location>
        <begin position="14"/>
        <end position="260"/>
    </location>
</feature>
<dbReference type="OrthoDB" id="2735536at2759"/>
<reference evidence="5" key="1">
    <citation type="submission" date="2020-02" db="EMBL/GenBank/DDBJ databases">
        <authorList>
            <person name="Palmer J.M."/>
        </authorList>
    </citation>
    <scope>NUCLEOTIDE SEQUENCE</scope>
    <source>
        <strain evidence="5">EPUS1.4</strain>
        <tissue evidence="5">Thallus</tissue>
    </source>
</reference>
<feature type="region of interest" description="Disordered" evidence="3">
    <location>
        <begin position="292"/>
        <end position="311"/>
    </location>
</feature>
<comment type="caution">
    <text evidence="5">The sequence shown here is derived from an EMBL/GenBank/DDBJ whole genome shotgun (WGS) entry which is preliminary data.</text>
</comment>
<dbReference type="InterPro" id="IPR050425">
    <property type="entry name" value="NAD(P)_dehydrat-like"/>
</dbReference>
<dbReference type="InterPro" id="IPR001509">
    <property type="entry name" value="Epimerase_deHydtase"/>
</dbReference>
<dbReference type="Gene3D" id="3.40.50.720">
    <property type="entry name" value="NAD(P)-binding Rossmann-like Domain"/>
    <property type="match status" value="1"/>
</dbReference>
<name>A0A8H7AIG4_9EURO</name>
<dbReference type="SUPFAM" id="SSF51735">
    <property type="entry name" value="NAD(P)-binding Rossmann-fold domains"/>
    <property type="match status" value="1"/>
</dbReference>